<protein>
    <submittedName>
        <fullName evidence="6">DNA cytosine methyltransferase</fullName>
    </submittedName>
</protein>
<dbReference type="SUPFAM" id="SSF53335">
    <property type="entry name" value="S-adenosyl-L-methionine-dependent methyltransferases"/>
    <property type="match status" value="1"/>
</dbReference>
<proteinExistence type="predicted"/>
<evidence type="ECO:0000256" key="5">
    <source>
        <dbReference type="SAM" id="MobiDB-lite"/>
    </source>
</evidence>
<keyword evidence="7" id="KW-1185">Reference proteome</keyword>
<evidence type="ECO:0000256" key="3">
    <source>
        <dbReference type="ARBA" id="ARBA00022747"/>
    </source>
</evidence>
<dbReference type="Proteomes" id="UP001589755">
    <property type="component" value="Unassembled WGS sequence"/>
</dbReference>
<evidence type="ECO:0000256" key="1">
    <source>
        <dbReference type="ARBA" id="ARBA00022603"/>
    </source>
</evidence>
<feature type="compositionally biased region" description="Basic and acidic residues" evidence="5">
    <location>
        <begin position="255"/>
        <end position="277"/>
    </location>
</feature>
<comment type="caution">
    <text evidence="6">The sequence shown here is derived from an EMBL/GenBank/DDBJ whole genome shotgun (WGS) entry which is preliminary data.</text>
</comment>
<dbReference type="Pfam" id="PF00145">
    <property type="entry name" value="DNA_methylase"/>
    <property type="match status" value="1"/>
</dbReference>
<sequence>MVVYYNDADPAVCAWLRELIAAGHLPAGEVDERSILEVEPADLRGFAQCHFFAGIGGWPYALRLAGVPEDLSIWTGSPPCQPFSQAGQRKGQDDDRHLAPAFLRLVAECRPEFVFGEQVASAAVLGRVGGAARTAAEGAAGWAWFDALAADLEAACYAVAAADLPAAGIGAPHIRQRLFFGAVTLEPGGLGDSLGAGSQGWIRMPDCSDQRASRPAGVAGGLADASDDGRRQERALDRWSREGDGAQGRTSGYDTGRDSRGMADGDGGLARDGELQRGRQHRRQPQDGEACGLVEGADPAGTRATDGVWGDADWLLCRDGKWRPVEPGTFPLADGIPGRMGLLRGYGNAIVPPLAAEFVMAFMESLR</sequence>
<comment type="catalytic activity">
    <reaction evidence="4">
        <text>a 2'-deoxycytidine in DNA + S-adenosyl-L-methionine = a 5-methyl-2'-deoxycytidine in DNA + S-adenosyl-L-homocysteine + H(+)</text>
        <dbReference type="Rhea" id="RHEA:13681"/>
        <dbReference type="Rhea" id="RHEA-COMP:11369"/>
        <dbReference type="Rhea" id="RHEA-COMP:11370"/>
        <dbReference type="ChEBI" id="CHEBI:15378"/>
        <dbReference type="ChEBI" id="CHEBI:57856"/>
        <dbReference type="ChEBI" id="CHEBI:59789"/>
        <dbReference type="ChEBI" id="CHEBI:85452"/>
        <dbReference type="ChEBI" id="CHEBI:85454"/>
        <dbReference type="EC" id="2.1.1.37"/>
    </reaction>
</comment>
<evidence type="ECO:0000256" key="4">
    <source>
        <dbReference type="ARBA" id="ARBA00047422"/>
    </source>
</evidence>
<dbReference type="RefSeq" id="WP_261522920.1">
    <property type="nucleotide sequence ID" value="NZ_JAODNW010000068.1"/>
</dbReference>
<dbReference type="Gene3D" id="3.40.50.150">
    <property type="entry name" value="Vaccinia Virus protein VP39"/>
    <property type="match status" value="1"/>
</dbReference>
<dbReference type="GO" id="GO:0008168">
    <property type="term" value="F:methyltransferase activity"/>
    <property type="evidence" value="ECO:0007669"/>
    <property type="project" value="UniProtKB-KW"/>
</dbReference>
<dbReference type="EMBL" id="JBHLXD010000085">
    <property type="protein sequence ID" value="MFC0210743.1"/>
    <property type="molecule type" value="Genomic_DNA"/>
</dbReference>
<evidence type="ECO:0000313" key="7">
    <source>
        <dbReference type="Proteomes" id="UP001589755"/>
    </source>
</evidence>
<feature type="region of interest" description="Disordered" evidence="5">
    <location>
        <begin position="205"/>
        <end position="305"/>
    </location>
</feature>
<keyword evidence="1 6" id="KW-0489">Methyltransferase</keyword>
<keyword evidence="3" id="KW-0680">Restriction system</keyword>
<evidence type="ECO:0000313" key="6">
    <source>
        <dbReference type="EMBL" id="MFC0210743.1"/>
    </source>
</evidence>
<reference evidence="6 7" key="1">
    <citation type="submission" date="2024-09" db="EMBL/GenBank/DDBJ databases">
        <authorList>
            <person name="Sun Q."/>
            <person name="Mori K."/>
        </authorList>
    </citation>
    <scope>NUCLEOTIDE SEQUENCE [LARGE SCALE GENOMIC DNA]</scope>
    <source>
        <strain evidence="6 7">CCM 8543</strain>
    </source>
</reference>
<gene>
    <name evidence="6" type="ORF">ACFFJ2_20360</name>
</gene>
<evidence type="ECO:0000256" key="2">
    <source>
        <dbReference type="ARBA" id="ARBA00022679"/>
    </source>
</evidence>
<dbReference type="GO" id="GO:0032259">
    <property type="term" value="P:methylation"/>
    <property type="evidence" value="ECO:0007669"/>
    <property type="project" value="UniProtKB-KW"/>
</dbReference>
<name>A0ABV6DDM2_9HYPH</name>
<organism evidence="6 7">
    <name type="scientific">Chelativorans intermedius</name>
    <dbReference type="NCBI Taxonomy" id="515947"/>
    <lineage>
        <taxon>Bacteria</taxon>
        <taxon>Pseudomonadati</taxon>
        <taxon>Pseudomonadota</taxon>
        <taxon>Alphaproteobacteria</taxon>
        <taxon>Hyphomicrobiales</taxon>
        <taxon>Phyllobacteriaceae</taxon>
        <taxon>Chelativorans</taxon>
    </lineage>
</organism>
<dbReference type="InterPro" id="IPR029063">
    <property type="entry name" value="SAM-dependent_MTases_sf"/>
</dbReference>
<feature type="compositionally biased region" description="Basic and acidic residues" evidence="5">
    <location>
        <begin position="227"/>
        <end position="244"/>
    </location>
</feature>
<accession>A0ABV6DDM2</accession>
<keyword evidence="2" id="KW-0808">Transferase</keyword>
<dbReference type="InterPro" id="IPR001525">
    <property type="entry name" value="C5_MeTfrase"/>
</dbReference>